<dbReference type="GO" id="GO:0016887">
    <property type="term" value="F:ATP hydrolysis activity"/>
    <property type="evidence" value="ECO:0007669"/>
    <property type="project" value="InterPro"/>
</dbReference>
<dbReference type="EMBL" id="FZOJ01000003">
    <property type="protein sequence ID" value="SNS04884.1"/>
    <property type="molecule type" value="Genomic_DNA"/>
</dbReference>
<keyword evidence="2 4" id="KW-0067">ATP-binding</keyword>
<protein>
    <submittedName>
        <fullName evidence="4">ABC-2 type transport system ATP-binding protein</fullName>
    </submittedName>
</protein>
<dbReference type="InterPro" id="IPR003439">
    <property type="entry name" value="ABC_transporter-like_ATP-bd"/>
</dbReference>
<dbReference type="Gene3D" id="3.40.50.300">
    <property type="entry name" value="P-loop containing nucleotide triphosphate hydrolases"/>
    <property type="match status" value="1"/>
</dbReference>
<dbReference type="Pfam" id="PF00005">
    <property type="entry name" value="ABC_tran"/>
    <property type="match status" value="1"/>
</dbReference>
<keyword evidence="5" id="KW-1185">Reference proteome</keyword>
<dbReference type="SMART" id="SM00382">
    <property type="entry name" value="AAA"/>
    <property type="match status" value="1"/>
</dbReference>
<dbReference type="AlphaFoldDB" id="A0A239BCJ4"/>
<dbReference type="InterPro" id="IPR003593">
    <property type="entry name" value="AAA+_ATPase"/>
</dbReference>
<dbReference type="GO" id="GO:0005524">
    <property type="term" value="F:ATP binding"/>
    <property type="evidence" value="ECO:0007669"/>
    <property type="project" value="UniProtKB-KW"/>
</dbReference>
<feature type="domain" description="ABC transporter" evidence="3">
    <location>
        <begin position="4"/>
        <end position="233"/>
    </location>
</feature>
<dbReference type="CDD" id="cd03230">
    <property type="entry name" value="ABC_DR_subfamily_A"/>
    <property type="match status" value="1"/>
</dbReference>
<dbReference type="PANTHER" id="PTHR43582:SF2">
    <property type="entry name" value="LINEARMYCIN RESISTANCE ATP-BINDING PROTEIN LNRL"/>
    <property type="match status" value="1"/>
</dbReference>
<evidence type="ECO:0000313" key="4">
    <source>
        <dbReference type="EMBL" id="SNS04884.1"/>
    </source>
</evidence>
<dbReference type="InterPro" id="IPR027417">
    <property type="entry name" value="P-loop_NTPase"/>
</dbReference>
<evidence type="ECO:0000259" key="3">
    <source>
        <dbReference type="PROSITE" id="PS50893"/>
    </source>
</evidence>
<dbReference type="PROSITE" id="PS00211">
    <property type="entry name" value="ABC_TRANSPORTER_1"/>
    <property type="match status" value="1"/>
</dbReference>
<gene>
    <name evidence="4" type="ORF">SAMN05446037_1003131</name>
</gene>
<evidence type="ECO:0000256" key="2">
    <source>
        <dbReference type="ARBA" id="ARBA00022840"/>
    </source>
</evidence>
<accession>A0A239BCJ4</accession>
<evidence type="ECO:0000256" key="1">
    <source>
        <dbReference type="ARBA" id="ARBA00022741"/>
    </source>
</evidence>
<dbReference type="Proteomes" id="UP000198304">
    <property type="component" value="Unassembled WGS sequence"/>
</dbReference>
<dbReference type="SUPFAM" id="SSF52540">
    <property type="entry name" value="P-loop containing nucleoside triphosphate hydrolases"/>
    <property type="match status" value="1"/>
</dbReference>
<dbReference type="PANTHER" id="PTHR43582">
    <property type="entry name" value="LINEARMYCIN RESISTANCE ATP-BINDING PROTEIN LNRL"/>
    <property type="match status" value="1"/>
</dbReference>
<sequence>MKILEFQDVEYGYKTNKVIEAISFTLGKGEIVGLLGPNGAGKSTILSIAATLLKPTKGSVLYYEKRLQEHKEIRRLMGFVPQEIALYGNMTAKENLYFFGELYGLKGEELRIKSEEAGEMVAISLKETQKIKELSGGMKRRINIAVALLNSPEILVMDEPTVGIDLQSKQYILKAMEDLKNKGTSILYASHHTDEILNLCTRILLLNEGKIIADQSIKELKKYGLDTVKTFEEEVMKFFFQQKTTV</sequence>
<proteinExistence type="predicted"/>
<name>A0A239BCJ4_9FIRM</name>
<dbReference type="InterPro" id="IPR017871">
    <property type="entry name" value="ABC_transporter-like_CS"/>
</dbReference>
<dbReference type="RefSeq" id="WP_089281622.1">
    <property type="nucleotide sequence ID" value="NZ_FZOJ01000003.1"/>
</dbReference>
<dbReference type="PROSITE" id="PS50893">
    <property type="entry name" value="ABC_TRANSPORTER_2"/>
    <property type="match status" value="1"/>
</dbReference>
<evidence type="ECO:0000313" key="5">
    <source>
        <dbReference type="Proteomes" id="UP000198304"/>
    </source>
</evidence>
<keyword evidence="1" id="KW-0547">Nucleotide-binding</keyword>
<reference evidence="4 5" key="1">
    <citation type="submission" date="2017-06" db="EMBL/GenBank/DDBJ databases">
        <authorList>
            <person name="Kim H.J."/>
            <person name="Triplett B.A."/>
        </authorList>
    </citation>
    <scope>NUCLEOTIDE SEQUENCE [LARGE SCALE GENOMIC DNA]</scope>
    <source>
        <strain evidence="4 5">SCA</strain>
    </source>
</reference>
<organism evidence="4 5">
    <name type="scientific">Anaerovirgula multivorans</name>
    <dbReference type="NCBI Taxonomy" id="312168"/>
    <lineage>
        <taxon>Bacteria</taxon>
        <taxon>Bacillati</taxon>
        <taxon>Bacillota</taxon>
        <taxon>Clostridia</taxon>
        <taxon>Peptostreptococcales</taxon>
        <taxon>Natronincolaceae</taxon>
        <taxon>Anaerovirgula</taxon>
    </lineage>
</organism>
<dbReference type="OrthoDB" id="9804819at2"/>